<dbReference type="PANTHER" id="PTHR42939:SF1">
    <property type="entry name" value="ABC TRANSPORTER ATP-BINDING PROTEIN ALBC-RELATED"/>
    <property type="match status" value="1"/>
</dbReference>
<dbReference type="PANTHER" id="PTHR42939">
    <property type="entry name" value="ABC TRANSPORTER ATP-BINDING PROTEIN ALBC-RELATED"/>
    <property type="match status" value="1"/>
</dbReference>
<comment type="caution">
    <text evidence="5">The sequence shown here is derived from an EMBL/GenBank/DDBJ whole genome shotgun (WGS) entry which is preliminary data.</text>
</comment>
<keyword evidence="1" id="KW-0813">Transport</keyword>
<evidence type="ECO:0000256" key="2">
    <source>
        <dbReference type="ARBA" id="ARBA00022741"/>
    </source>
</evidence>
<dbReference type="InterPro" id="IPR027417">
    <property type="entry name" value="P-loop_NTPase"/>
</dbReference>
<dbReference type="SUPFAM" id="SSF52540">
    <property type="entry name" value="P-loop containing nucleoside triphosphate hydrolases"/>
    <property type="match status" value="1"/>
</dbReference>
<evidence type="ECO:0000256" key="3">
    <source>
        <dbReference type="ARBA" id="ARBA00022840"/>
    </source>
</evidence>
<keyword evidence="2" id="KW-0547">Nucleotide-binding</keyword>
<feature type="domain" description="ABC transporter" evidence="4">
    <location>
        <begin position="10"/>
        <end position="238"/>
    </location>
</feature>
<dbReference type="EMBL" id="VIJZ01000009">
    <property type="protein sequence ID" value="TQR96988.1"/>
    <property type="molecule type" value="Genomic_DNA"/>
</dbReference>
<evidence type="ECO:0000259" key="4">
    <source>
        <dbReference type="PROSITE" id="PS50893"/>
    </source>
</evidence>
<dbReference type="PROSITE" id="PS50893">
    <property type="entry name" value="ABC_TRANSPORTER_2"/>
    <property type="match status" value="1"/>
</dbReference>
<gene>
    <name evidence="5" type="ORF">FKV70_19880</name>
</gene>
<accession>A0ABY3B4B2</accession>
<evidence type="ECO:0000313" key="5">
    <source>
        <dbReference type="EMBL" id="TQR96988.1"/>
    </source>
</evidence>
<dbReference type="SMART" id="SM00382">
    <property type="entry name" value="AAA"/>
    <property type="match status" value="1"/>
</dbReference>
<dbReference type="InterPro" id="IPR003439">
    <property type="entry name" value="ABC_transporter-like_ATP-bd"/>
</dbReference>
<dbReference type="InterPro" id="IPR003593">
    <property type="entry name" value="AAA+_ATPase"/>
</dbReference>
<proteinExistence type="predicted"/>
<dbReference type="InterPro" id="IPR051782">
    <property type="entry name" value="ABC_Transporter_VariousFunc"/>
</dbReference>
<reference evidence="5 6" key="1">
    <citation type="submission" date="2019-07" db="EMBL/GenBank/DDBJ databases">
        <title>Paenibacillus ottowii sp. nov. isolated from a fermentation system processing bovine manure.</title>
        <authorList>
            <person name="Velazquez L.F."/>
            <person name="Rajbanshi S."/>
            <person name="Guan S."/>
            <person name="Hinchee M."/>
            <person name="Welsh A."/>
        </authorList>
    </citation>
    <scope>NUCLEOTIDE SEQUENCE [LARGE SCALE GENOMIC DNA]</scope>
    <source>
        <strain evidence="5 6">MS2379</strain>
    </source>
</reference>
<dbReference type="Gene3D" id="3.40.50.300">
    <property type="entry name" value="P-loop containing nucleotide triphosphate hydrolases"/>
    <property type="match status" value="1"/>
</dbReference>
<dbReference type="GO" id="GO:0005524">
    <property type="term" value="F:ATP binding"/>
    <property type="evidence" value="ECO:0007669"/>
    <property type="project" value="UniProtKB-KW"/>
</dbReference>
<evidence type="ECO:0000256" key="1">
    <source>
        <dbReference type="ARBA" id="ARBA00022448"/>
    </source>
</evidence>
<dbReference type="RefSeq" id="WP_142613958.1">
    <property type="nucleotide sequence ID" value="NZ_VIJZ01000009.1"/>
</dbReference>
<keyword evidence="3 5" id="KW-0067">ATP-binding</keyword>
<sequence length="238" mass="27205">MTQEHKSSFLQLDQVSFSYGSKEILHGINWDVPDHQITVLLGPNGAGKSTLLSLIAGLHQVQKGTIRFNQAIIDFENQYYKSMVGYLQEFPFYYPALSVSEMMRLIGGLRQVPKDQLEMRIAKWLERFKLEDYQNIKMEELSQGTKKRVALASTLLHEPRILILDEPTNGLDPDQVMIVRSTLREYLTEGRVILLSTHIIGLAEKLADQVAILRNGRMTYAGKSTIDLERLYIAHQQD</sequence>
<dbReference type="CDD" id="cd03230">
    <property type="entry name" value="ABC_DR_subfamily_A"/>
    <property type="match status" value="1"/>
</dbReference>
<protein>
    <submittedName>
        <fullName evidence="5">ABC transporter ATP-binding protein</fullName>
    </submittedName>
</protein>
<dbReference type="Proteomes" id="UP000319219">
    <property type="component" value="Unassembled WGS sequence"/>
</dbReference>
<organism evidence="5 6">
    <name type="scientific">Paenibacillus ottowii</name>
    <dbReference type="NCBI Taxonomy" id="2315729"/>
    <lineage>
        <taxon>Bacteria</taxon>
        <taxon>Bacillati</taxon>
        <taxon>Bacillota</taxon>
        <taxon>Bacilli</taxon>
        <taxon>Bacillales</taxon>
        <taxon>Paenibacillaceae</taxon>
        <taxon>Paenibacillus</taxon>
    </lineage>
</organism>
<keyword evidence="6" id="KW-1185">Reference proteome</keyword>
<name>A0ABY3B4B2_9BACL</name>
<evidence type="ECO:0000313" key="6">
    <source>
        <dbReference type="Proteomes" id="UP000319219"/>
    </source>
</evidence>
<dbReference type="Pfam" id="PF00005">
    <property type="entry name" value="ABC_tran"/>
    <property type="match status" value="1"/>
</dbReference>